<feature type="region of interest" description="Disordered" evidence="8">
    <location>
        <begin position="418"/>
        <end position="465"/>
    </location>
</feature>
<name>A0A2R5G2V8_9STRA</name>
<evidence type="ECO:0000256" key="2">
    <source>
        <dbReference type="ARBA" id="ARBA00022679"/>
    </source>
</evidence>
<dbReference type="GO" id="GO:0004674">
    <property type="term" value="F:protein serine/threonine kinase activity"/>
    <property type="evidence" value="ECO:0007669"/>
    <property type="project" value="UniProtKB-KW"/>
</dbReference>
<organism evidence="10 11">
    <name type="scientific">Hondaea fermentalgiana</name>
    <dbReference type="NCBI Taxonomy" id="2315210"/>
    <lineage>
        <taxon>Eukaryota</taxon>
        <taxon>Sar</taxon>
        <taxon>Stramenopiles</taxon>
        <taxon>Bigyra</taxon>
        <taxon>Labyrinthulomycetes</taxon>
        <taxon>Thraustochytrida</taxon>
        <taxon>Thraustochytriidae</taxon>
        <taxon>Hondaea</taxon>
    </lineage>
</organism>
<dbReference type="SUPFAM" id="SSF56112">
    <property type="entry name" value="Protein kinase-like (PK-like)"/>
    <property type="match status" value="1"/>
</dbReference>
<dbReference type="OrthoDB" id="40902at2759"/>
<keyword evidence="4 10" id="KW-0418">Kinase</keyword>
<protein>
    <submittedName>
        <fullName evidence="10">Protein kinase, putative</fullName>
    </submittedName>
</protein>
<keyword evidence="5 6" id="KW-0067">ATP-binding</keyword>
<feature type="compositionally biased region" description="Low complexity" evidence="8">
    <location>
        <begin position="418"/>
        <end position="458"/>
    </location>
</feature>
<dbReference type="PROSITE" id="PS00107">
    <property type="entry name" value="PROTEIN_KINASE_ATP"/>
    <property type="match status" value="1"/>
</dbReference>
<feature type="region of interest" description="Disordered" evidence="8">
    <location>
        <begin position="15"/>
        <end position="49"/>
    </location>
</feature>
<dbReference type="Gene3D" id="1.10.510.10">
    <property type="entry name" value="Transferase(Phosphotransferase) domain 1"/>
    <property type="match status" value="1"/>
</dbReference>
<dbReference type="Proteomes" id="UP000241890">
    <property type="component" value="Unassembled WGS sequence"/>
</dbReference>
<dbReference type="InParanoid" id="A0A2R5G2V8"/>
<dbReference type="InterPro" id="IPR050205">
    <property type="entry name" value="CDPK_Ser/Thr_kinases"/>
</dbReference>
<evidence type="ECO:0000256" key="3">
    <source>
        <dbReference type="ARBA" id="ARBA00022741"/>
    </source>
</evidence>
<dbReference type="PANTHER" id="PTHR24349">
    <property type="entry name" value="SERINE/THREONINE-PROTEIN KINASE"/>
    <property type="match status" value="1"/>
</dbReference>
<evidence type="ECO:0000256" key="8">
    <source>
        <dbReference type="SAM" id="MobiDB-lite"/>
    </source>
</evidence>
<evidence type="ECO:0000259" key="9">
    <source>
        <dbReference type="PROSITE" id="PS50011"/>
    </source>
</evidence>
<dbReference type="SMART" id="SM00220">
    <property type="entry name" value="S_TKc"/>
    <property type="match status" value="1"/>
</dbReference>
<keyword evidence="1 7" id="KW-0723">Serine/threonine-protein kinase</keyword>
<dbReference type="AlphaFoldDB" id="A0A2R5G2V8"/>
<keyword evidence="11" id="KW-1185">Reference proteome</keyword>
<comment type="similarity">
    <text evidence="7">Belongs to the protein kinase superfamily.</text>
</comment>
<feature type="binding site" evidence="6">
    <location>
        <position position="93"/>
    </location>
    <ligand>
        <name>ATP</name>
        <dbReference type="ChEBI" id="CHEBI:30616"/>
    </ligand>
</feature>
<keyword evidence="3 6" id="KW-0547">Nucleotide-binding</keyword>
<evidence type="ECO:0000256" key="1">
    <source>
        <dbReference type="ARBA" id="ARBA00022527"/>
    </source>
</evidence>
<evidence type="ECO:0000256" key="4">
    <source>
        <dbReference type="ARBA" id="ARBA00022777"/>
    </source>
</evidence>
<dbReference type="PROSITE" id="PS50011">
    <property type="entry name" value="PROTEIN_KINASE_DOM"/>
    <property type="match status" value="1"/>
</dbReference>
<reference evidence="10 11" key="1">
    <citation type="submission" date="2017-12" db="EMBL/GenBank/DDBJ databases">
        <title>Sequencing, de novo assembly and annotation of complete genome of a new Thraustochytrid species, strain FCC1311.</title>
        <authorList>
            <person name="Sedici K."/>
            <person name="Godart F."/>
            <person name="Aiese Cigliano R."/>
            <person name="Sanseverino W."/>
            <person name="Barakat M."/>
            <person name="Ortet P."/>
            <person name="Marechal E."/>
            <person name="Cagnac O."/>
            <person name="Amato A."/>
        </authorList>
    </citation>
    <scope>NUCLEOTIDE SEQUENCE [LARGE SCALE GENOMIC DNA]</scope>
</reference>
<accession>A0A2R5G2V8</accession>
<gene>
    <name evidence="10" type="ORF">FCC1311_015852</name>
</gene>
<dbReference type="Pfam" id="PF00069">
    <property type="entry name" value="Pkinase"/>
    <property type="match status" value="1"/>
</dbReference>
<evidence type="ECO:0000256" key="5">
    <source>
        <dbReference type="ARBA" id="ARBA00022840"/>
    </source>
</evidence>
<evidence type="ECO:0000313" key="11">
    <source>
        <dbReference type="Proteomes" id="UP000241890"/>
    </source>
</evidence>
<proteinExistence type="inferred from homology"/>
<dbReference type="InterPro" id="IPR008271">
    <property type="entry name" value="Ser/Thr_kinase_AS"/>
</dbReference>
<dbReference type="EMBL" id="BEYU01000012">
    <property type="protein sequence ID" value="GBG25367.1"/>
    <property type="molecule type" value="Genomic_DNA"/>
</dbReference>
<sequence>MPLRINLNWCRGGAERRNNRNDGMADQLHGNQMQQRQQQQQQQQEGQDQIKHMRELENCYQVDWSKEGFLGKGYFAEVYRARDIRSGRQVAVKRISRHNQDVKALRTEIEALLRVQGHPNIVSLYDVFIDENAVILAMELLEGGELFSRIVSHGGYSERDASRHFAKITQALLFMHSHGIVHRDLKPENLVLATKDPDSEIKISDFGLSKVLDQGSNLMYTVCGTSAYAAPEVGINQNYDNRCDSWSLGVILYVILASYHPFDPYGRLDDMGLRQAVCTFKWDFNDKVWANMSDKVKDLIGKLLCPVEMRLSMQQILEHPWIKAHEELPQQPLAKLSSRTLHAFMSSNMQAIDQQPTIAEDDIEMFGDDANLEPLPYDGPVSNGITDPMAMAPAGVVGPGQAQMHALTPEMQLQLQQQQQYHQQQQQQQQEFHHQQQQHQQQQEFHQQQQHQQQQNQHINTVATS</sequence>
<feature type="domain" description="Protein kinase" evidence="9">
    <location>
        <begin position="64"/>
        <end position="322"/>
    </location>
</feature>
<evidence type="ECO:0000313" key="10">
    <source>
        <dbReference type="EMBL" id="GBG25367.1"/>
    </source>
</evidence>
<dbReference type="InterPro" id="IPR011009">
    <property type="entry name" value="Kinase-like_dom_sf"/>
</dbReference>
<dbReference type="CDD" id="cd05117">
    <property type="entry name" value="STKc_CAMK"/>
    <property type="match status" value="1"/>
</dbReference>
<evidence type="ECO:0000256" key="7">
    <source>
        <dbReference type="RuleBase" id="RU000304"/>
    </source>
</evidence>
<dbReference type="FunFam" id="1.10.510.10:FF:000571">
    <property type="entry name" value="Maternal embryonic leucine zipper kinase"/>
    <property type="match status" value="1"/>
</dbReference>
<feature type="compositionally biased region" description="Low complexity" evidence="8">
    <location>
        <begin position="32"/>
        <end position="47"/>
    </location>
</feature>
<dbReference type="GO" id="GO:0005524">
    <property type="term" value="F:ATP binding"/>
    <property type="evidence" value="ECO:0007669"/>
    <property type="project" value="UniProtKB-UniRule"/>
</dbReference>
<dbReference type="PROSITE" id="PS00108">
    <property type="entry name" value="PROTEIN_KINASE_ST"/>
    <property type="match status" value="1"/>
</dbReference>
<comment type="caution">
    <text evidence="10">The sequence shown here is derived from an EMBL/GenBank/DDBJ whole genome shotgun (WGS) entry which is preliminary data.</text>
</comment>
<dbReference type="InterPro" id="IPR017441">
    <property type="entry name" value="Protein_kinase_ATP_BS"/>
</dbReference>
<evidence type="ECO:0000256" key="6">
    <source>
        <dbReference type="PROSITE-ProRule" id="PRU10141"/>
    </source>
</evidence>
<dbReference type="InterPro" id="IPR000719">
    <property type="entry name" value="Prot_kinase_dom"/>
</dbReference>
<keyword evidence="2" id="KW-0808">Transferase</keyword>